<reference evidence="2" key="2">
    <citation type="submission" date="2024-10" db="UniProtKB">
        <authorList>
            <consortium name="EnsemblProtists"/>
        </authorList>
    </citation>
    <scope>IDENTIFICATION</scope>
</reference>
<feature type="compositionally biased region" description="Low complexity" evidence="1">
    <location>
        <begin position="1311"/>
        <end position="1323"/>
    </location>
</feature>
<reference evidence="3" key="1">
    <citation type="journal article" date="2013" name="Nature">
        <title>Pan genome of the phytoplankton Emiliania underpins its global distribution.</title>
        <authorList>
            <person name="Read B.A."/>
            <person name="Kegel J."/>
            <person name="Klute M.J."/>
            <person name="Kuo A."/>
            <person name="Lefebvre S.C."/>
            <person name="Maumus F."/>
            <person name="Mayer C."/>
            <person name="Miller J."/>
            <person name="Monier A."/>
            <person name="Salamov A."/>
            <person name="Young J."/>
            <person name="Aguilar M."/>
            <person name="Claverie J.M."/>
            <person name="Frickenhaus S."/>
            <person name="Gonzalez K."/>
            <person name="Herman E.K."/>
            <person name="Lin Y.C."/>
            <person name="Napier J."/>
            <person name="Ogata H."/>
            <person name="Sarno A.F."/>
            <person name="Shmutz J."/>
            <person name="Schroeder D."/>
            <person name="de Vargas C."/>
            <person name="Verret F."/>
            <person name="von Dassow P."/>
            <person name="Valentin K."/>
            <person name="Van de Peer Y."/>
            <person name="Wheeler G."/>
            <person name="Dacks J.B."/>
            <person name="Delwiche C.F."/>
            <person name="Dyhrman S.T."/>
            <person name="Glockner G."/>
            <person name="John U."/>
            <person name="Richards T."/>
            <person name="Worden A.Z."/>
            <person name="Zhang X."/>
            <person name="Grigoriev I.V."/>
            <person name="Allen A.E."/>
            <person name="Bidle K."/>
            <person name="Borodovsky M."/>
            <person name="Bowler C."/>
            <person name="Brownlee C."/>
            <person name="Cock J.M."/>
            <person name="Elias M."/>
            <person name="Gladyshev V.N."/>
            <person name="Groth M."/>
            <person name="Guda C."/>
            <person name="Hadaegh A."/>
            <person name="Iglesias-Rodriguez M.D."/>
            <person name="Jenkins J."/>
            <person name="Jones B.M."/>
            <person name="Lawson T."/>
            <person name="Leese F."/>
            <person name="Lindquist E."/>
            <person name="Lobanov A."/>
            <person name="Lomsadze A."/>
            <person name="Malik S.B."/>
            <person name="Marsh M.E."/>
            <person name="Mackinder L."/>
            <person name="Mock T."/>
            <person name="Mueller-Roeber B."/>
            <person name="Pagarete A."/>
            <person name="Parker M."/>
            <person name="Probert I."/>
            <person name="Quesneville H."/>
            <person name="Raines C."/>
            <person name="Rensing S.A."/>
            <person name="Riano-Pachon D.M."/>
            <person name="Richier S."/>
            <person name="Rokitta S."/>
            <person name="Shiraiwa Y."/>
            <person name="Soanes D.M."/>
            <person name="van der Giezen M."/>
            <person name="Wahlund T.M."/>
            <person name="Williams B."/>
            <person name="Wilson W."/>
            <person name="Wolfe G."/>
            <person name="Wurch L.L."/>
        </authorList>
    </citation>
    <scope>NUCLEOTIDE SEQUENCE</scope>
</reference>
<dbReference type="RefSeq" id="XP_005789932.1">
    <property type="nucleotide sequence ID" value="XM_005789875.1"/>
</dbReference>
<dbReference type="OMA" id="TRCWGRA"/>
<feature type="compositionally biased region" description="Low complexity" evidence="1">
    <location>
        <begin position="1374"/>
        <end position="1383"/>
    </location>
</feature>
<feature type="region of interest" description="Disordered" evidence="1">
    <location>
        <begin position="1280"/>
        <end position="1357"/>
    </location>
</feature>
<feature type="compositionally biased region" description="Low complexity" evidence="1">
    <location>
        <begin position="1340"/>
        <end position="1357"/>
    </location>
</feature>
<feature type="compositionally biased region" description="Low complexity" evidence="1">
    <location>
        <begin position="449"/>
        <end position="458"/>
    </location>
</feature>
<feature type="region of interest" description="Disordered" evidence="1">
    <location>
        <begin position="733"/>
        <end position="864"/>
    </location>
</feature>
<feature type="region of interest" description="Disordered" evidence="1">
    <location>
        <begin position="501"/>
        <end position="520"/>
    </location>
</feature>
<sequence>MSRRGAEAQSRCEAAAARHGGESTIAGQSRGGVEGHSSSAGGAAAAHGHATRGGVAEGVDEALDEARPRAGSSRSRGGAAAGGGGESEVSRQSGCGGEGHAGSAAGSLASLVDATAGTAVAAAGGTAPPDEPRPWTAASTRCWARAAAQVGVDGAVAAKRDRDRFGGGASDVVHDEGAGLVSVGCGGPPGMSRLGAEAQSRCEAAAATRGDESTIAGQSRAGVEGHSSSAGGAVATNGHATRGGVAEGVAEALGEARPRAGTSRSRGGAAAGGGGESEVSRQSGCGGEGHAGSAAGSLASLEDATAGTAVAAAGGTAPPDEPRPWTAASTRCWARAAAQVGVDGAVAAKRDRDRFGGGASDAVHDEGAGLVSVGGGGPPGMSRLGAEAQSRCEAAAATRGGGGTIDGQSRGGVEGHSSSAGGAVATNGHATRGGVAEGVDEALGEARPRAGSSRSRGGAAAGGGGESEVSRQSGCGGEGHAGSAAGSLASLVDATAGTAVAAAGGTAPPDEPRPWTAASTRCWARAAAQVGVDGAVAARRDRDRFGGGASDAVHDEGAGLVSVGGGGPPGMSRLGAEAQSRCEAAAATRGGGGTIAGQSRGGVEGHSSSAGGAAATHGRATRGGVAEGVDEALGEARPRAGSSRSRGGAAAGGGGESEVSRQSGCGGEGHAGSAAGSLASLEDVTAGTAVAAAGGTAPPDEPRLWTAASTRCWARAAAQVGVDGAVAARRDRDRFGGGASDAVHDEGAGLVSVGGGGPPGMSRLGAEAQSRCEAAAAARGGGGTIAGQSRGGVEGHSSSAGGAAATHGHATRGGVAEGVDEALGEARPRAGSSRSRGGAAAGGGGESEVSRQSGCGGEGHAGSAAGSLASLEDATAGTAVAAAGGTAPPDEPRPWTAASTRCWARAAAQVGVDGAVAAKRDRDRFGGGASDAVHDEGAGLVSVGGGGPPGMSRLGAEAQSRCEAAAATRGGGGTIDGQSRGGVEGHSSSAGGAVATNGHATRGGVAEGVDEALDEAQPRAGSSRSRGGAAAGGGGESEVSRQSGCGGEGHTGSAAGSLASLVDATAGTAVAAAGGTAPPDEPRPWTAASTRCWARAAAQVGVDGAVAAKRDRDRFGGGASDAAQSRCEAAAATRGGGGTIAGQSRGGVEGHSSSAGGAVAAHGHATRGGVAEGVDEALDEARPRAGSSRSRGGAAAGGGGESEVSRQSGCGGEGHAGSAAGSLASLEDATAGTAVAAAGGTAPPDEPRPWTAASTRCWGRAAAQVGVDGAVAAKRDRDRFGGGASDAVHDEGAGLVSVGGSTPPDMSRLGAEAQSRCEAAAATRGGGGTIAGQFRGGVEGHSSSAGGAVATHGHATRGGVAEGVDEALDEARPRAGSSRSRGGAAAGGGGESEVSRQSGCGGEGHAGSAAGSLASLEDATAGTAVAAAGGTAPPDEPRPWTAASTRCWARAAAQVGVDGAVAAKRDRDRFGGGASDAVHDEGAGLVSVGCGGPPGMSRLGAEAQSRCEAAAATRGDESTIAGQSRGGVEGHSSSAGGAVATNGHATRGGVAEGVDEALDEAQPRAGSSRSRGGAAAGGGGEREVGRQSGCGGEGHTGSAAGSLASLEDATAGTAVAAAGGTAPPDEPRPGQRTSTRC</sequence>
<feature type="compositionally biased region" description="Low complexity" evidence="1">
    <location>
        <begin position="950"/>
        <end position="968"/>
    </location>
</feature>
<feature type="compositionally biased region" description="Gly residues" evidence="1">
    <location>
        <begin position="399"/>
        <end position="414"/>
    </location>
</feature>
<keyword evidence="3" id="KW-1185">Reference proteome</keyword>
<feature type="region of interest" description="Disordered" evidence="1">
    <location>
        <begin position="1014"/>
        <end position="1053"/>
    </location>
</feature>
<feature type="region of interest" description="Disordered" evidence="1">
    <location>
        <begin position="1134"/>
        <end position="1219"/>
    </location>
</feature>
<feature type="region of interest" description="Disordered" evidence="1">
    <location>
        <begin position="352"/>
        <end position="484"/>
    </location>
</feature>
<name>A0A0D3KP18_EMIH1</name>
<feature type="compositionally biased region" description="Low complexity" evidence="1">
    <location>
        <begin position="243"/>
        <end position="268"/>
    </location>
</feature>
<feature type="region of interest" description="Disordered" evidence="1">
    <location>
        <begin position="1369"/>
        <end position="1409"/>
    </location>
</feature>
<feature type="compositionally biased region" description="Low complexity" evidence="1">
    <location>
        <begin position="829"/>
        <end position="838"/>
    </location>
</feature>
<dbReference type="EnsemblProtists" id="EOD37503">
    <property type="protein sequence ID" value="EOD37503"/>
    <property type="gene ID" value="EMIHUDRAFT_225367"/>
</dbReference>
<feature type="compositionally biased region" description="Low complexity" evidence="1">
    <location>
        <begin position="1019"/>
        <end position="1028"/>
    </location>
</feature>
<feature type="region of interest" description="Disordered" evidence="1">
    <location>
        <begin position="925"/>
        <end position="1001"/>
    </location>
</feature>
<feature type="compositionally biased region" description="Low complexity" evidence="1">
    <location>
        <begin position="1564"/>
        <end position="1573"/>
    </location>
</feature>
<accession>A0A0D3KP18</accession>
<feature type="compositionally biased region" description="Low complexity" evidence="1">
    <location>
        <begin position="795"/>
        <end position="814"/>
    </location>
</feature>
<feature type="compositionally biased region" description="Low complexity" evidence="1">
    <location>
        <begin position="7"/>
        <end position="18"/>
    </location>
</feature>
<feature type="region of interest" description="Disordered" evidence="1">
    <location>
        <begin position="1"/>
        <end position="104"/>
    </location>
</feature>
<feature type="compositionally biased region" description="Low complexity" evidence="1">
    <location>
        <begin position="1609"/>
        <end position="1622"/>
    </location>
</feature>
<feature type="region of interest" description="Disordered" evidence="1">
    <location>
        <begin position="543"/>
        <end position="676"/>
    </location>
</feature>
<protein>
    <submittedName>
        <fullName evidence="2">Uncharacterized protein</fullName>
    </submittedName>
</protein>
<feature type="compositionally biased region" description="Gly residues" evidence="1">
    <location>
        <begin position="969"/>
        <end position="984"/>
    </location>
</feature>
<evidence type="ECO:0000256" key="1">
    <source>
        <dbReference type="SAM" id="MobiDB-lite"/>
    </source>
</evidence>
<feature type="compositionally biased region" description="Low complexity" evidence="1">
    <location>
        <begin position="291"/>
        <end position="317"/>
    </location>
</feature>
<dbReference type="Proteomes" id="UP000013827">
    <property type="component" value="Unassembled WGS sequence"/>
</dbReference>
<dbReference type="PaxDb" id="2903-EOD37503"/>
<dbReference type="KEGG" id="ehx:EMIHUDRAFT_225367"/>
<feature type="region of interest" description="Disordered" evidence="1">
    <location>
        <begin position="205"/>
        <end position="330"/>
    </location>
</feature>
<feature type="compositionally biased region" description="Gly residues" evidence="1">
    <location>
        <begin position="589"/>
        <end position="604"/>
    </location>
</feature>
<feature type="compositionally biased region" description="Low complexity" evidence="1">
    <location>
        <begin position="1184"/>
        <end position="1193"/>
    </location>
</feature>
<feature type="compositionally biased region" description="Low complexity" evidence="1">
    <location>
        <begin position="35"/>
        <end position="54"/>
    </location>
</feature>
<organism evidence="2 3">
    <name type="scientific">Emiliania huxleyi (strain CCMP1516)</name>
    <dbReference type="NCBI Taxonomy" id="280463"/>
    <lineage>
        <taxon>Eukaryota</taxon>
        <taxon>Haptista</taxon>
        <taxon>Haptophyta</taxon>
        <taxon>Prymnesiophyceae</taxon>
        <taxon>Isochrysidales</taxon>
        <taxon>Noelaerhabdaceae</taxon>
        <taxon>Emiliania</taxon>
    </lineage>
</organism>
<feature type="compositionally biased region" description="Low complexity" evidence="1">
    <location>
        <begin position="1150"/>
        <end position="1169"/>
    </location>
</feature>
<feature type="compositionally biased region" description="Low complexity" evidence="1">
    <location>
        <begin position="380"/>
        <end position="398"/>
    </location>
</feature>
<evidence type="ECO:0000313" key="3">
    <source>
        <dbReference type="Proteomes" id="UP000013827"/>
    </source>
</evidence>
<feature type="compositionally biased region" description="Low complexity" evidence="1">
    <location>
        <begin position="639"/>
        <end position="648"/>
    </location>
</feature>
<feature type="compositionally biased region" description="Low complexity" evidence="1">
    <location>
        <begin position="760"/>
        <end position="778"/>
    </location>
</feature>
<feature type="compositionally biased region" description="Low complexity" evidence="1">
    <location>
        <begin position="605"/>
        <end position="624"/>
    </location>
</feature>
<dbReference type="GeneID" id="17282773"/>
<feature type="compositionally biased region" description="Gly residues" evidence="1">
    <location>
        <begin position="1134"/>
        <end position="1149"/>
    </location>
</feature>
<dbReference type="HOGENOM" id="CLU_242979_0_0_1"/>
<feature type="compositionally biased region" description="Low complexity" evidence="1">
    <location>
        <begin position="69"/>
        <end position="78"/>
    </location>
</feature>
<proteinExistence type="predicted"/>
<feature type="compositionally biased region" description="Gly residues" evidence="1">
    <location>
        <begin position="1324"/>
        <end position="1339"/>
    </location>
</feature>
<feature type="region of interest" description="Disordered" evidence="1">
    <location>
        <begin position="1510"/>
        <end position="1637"/>
    </location>
</feature>
<feature type="compositionally biased region" description="Low complexity" evidence="1">
    <location>
        <begin position="570"/>
        <end position="588"/>
    </location>
</feature>
<evidence type="ECO:0000313" key="2">
    <source>
        <dbReference type="EnsemblProtists" id="EOD37503"/>
    </source>
</evidence>
<feature type="compositionally biased region" description="Gly residues" evidence="1">
    <location>
        <begin position="779"/>
        <end position="794"/>
    </location>
</feature>